<gene>
    <name evidence="8" type="ORF">POSPLADRAFT_1037387</name>
</gene>
<evidence type="ECO:0000256" key="4">
    <source>
        <dbReference type="ARBA" id="ARBA00023128"/>
    </source>
</evidence>
<accession>A0A1X6MKI0</accession>
<dbReference type="PANTHER" id="PTHR13391:SF0">
    <property type="entry name" value="PROTEIN MISATO HOMOLOG 1"/>
    <property type="match status" value="1"/>
</dbReference>
<evidence type="ECO:0000256" key="1">
    <source>
        <dbReference type="ARBA" id="ARBA00003757"/>
    </source>
</evidence>
<dbReference type="Gene3D" id="3.40.50.1440">
    <property type="entry name" value="Tubulin/FtsZ, GTPase domain"/>
    <property type="match status" value="2"/>
</dbReference>
<feature type="domain" description="DML1/Misato tubulin" evidence="7">
    <location>
        <begin position="192"/>
        <end position="311"/>
    </location>
</feature>
<dbReference type="InterPro" id="IPR019605">
    <property type="entry name" value="Misato_II_tubulin-like"/>
</dbReference>
<sequence>MKEVIYIQAGHFANYVGTHFWNTQESYFTYEEGEESEVDHDVSFREGLSLKGDQTYCPRLLVFDRKVNFGTLSAASGLYGDDEEESAAQSILQRKTIWIAHDYSRGGGVVEYRQERMPKSRYQQRLDDEAQDADKEISGQVKPVSDTDIRYWSDFNRVFLHPRTLQRLPDLADWESAEGDWYAGKDVFERHVSGLQVINDTGSFGGFTNAFLTSFRDDFPKLPCLAFPLLSSAVSSGLDPENDLAMRKVVNDALFINSLDGLATMTVPIHSPETWAAGEWLEGISLNRNSTHQTSAVLSAHIESVTLPLRLKGSAEDLASVCGTLNWGGGNRFAHLSGMLPLPPSLVPERDFDRKIHDFSVQLTTGSKVRPATVNRYDYARIYVSRGFSSFDRRQLDQWTESQRPLPQSIYAPAYPIPTSFPSFFTSPPAPSPAQPAHPSRVQNRLPSTRMLSSLHTTPQTSRFFGAYASAVDKCARLRPDVLGAMGVEKDEVRELRDGLWALRDEYAGADDSELEAEAETLGEDEE</sequence>
<dbReference type="InterPro" id="IPR049942">
    <property type="entry name" value="DML1/Misato"/>
</dbReference>
<dbReference type="PANTHER" id="PTHR13391">
    <property type="entry name" value="MITOCHONDRIAL DISTRIBUTION REGULATOR MISATO"/>
    <property type="match status" value="1"/>
</dbReference>
<keyword evidence="4" id="KW-0496">Mitochondrion</keyword>
<dbReference type="EMBL" id="KZ110612">
    <property type="protein sequence ID" value="OSX56692.1"/>
    <property type="molecule type" value="Genomic_DNA"/>
</dbReference>
<evidence type="ECO:0000256" key="3">
    <source>
        <dbReference type="ARBA" id="ARBA00008507"/>
    </source>
</evidence>
<comment type="subcellular location">
    <subcellularLocation>
        <location evidence="2">Mitochondrion</location>
    </subcellularLocation>
</comment>
<reference evidence="8 9" key="1">
    <citation type="submission" date="2017-04" db="EMBL/GenBank/DDBJ databases">
        <title>Genome Sequence of the Model Brown-Rot Fungus Postia placenta SB12.</title>
        <authorList>
            <consortium name="DOE Joint Genome Institute"/>
            <person name="Gaskell J."/>
            <person name="Kersten P."/>
            <person name="Larrondo L.F."/>
            <person name="Canessa P."/>
            <person name="Martinez D."/>
            <person name="Hibbett D."/>
            <person name="Schmoll M."/>
            <person name="Kubicek C.P."/>
            <person name="Martinez A.T."/>
            <person name="Yadav J."/>
            <person name="Master E."/>
            <person name="Magnuson J.K."/>
            <person name="James T."/>
            <person name="Yaver D."/>
            <person name="Berka R."/>
            <person name="Labutti K."/>
            <person name="Lipzen A."/>
            <person name="Aerts A."/>
            <person name="Barry K."/>
            <person name="Henrissat B."/>
            <person name="Blanchette R."/>
            <person name="Grigoriev I."/>
            <person name="Cullen D."/>
        </authorList>
    </citation>
    <scope>NUCLEOTIDE SEQUENCE [LARGE SCALE GENOMIC DNA]</scope>
    <source>
        <strain evidence="8 9">MAD-698-R-SB12</strain>
    </source>
</reference>
<feature type="domain" description="Misato Segment II tubulin-like" evidence="6">
    <location>
        <begin position="2"/>
        <end position="127"/>
    </location>
</feature>
<dbReference type="GO" id="GO:0007005">
    <property type="term" value="P:mitochondrion organization"/>
    <property type="evidence" value="ECO:0007669"/>
    <property type="project" value="InterPro"/>
</dbReference>
<name>A0A1X6MKI0_9APHY</name>
<evidence type="ECO:0000259" key="7">
    <source>
        <dbReference type="Pfam" id="PF14881"/>
    </source>
</evidence>
<evidence type="ECO:0008006" key="10">
    <source>
        <dbReference type="Google" id="ProtNLM"/>
    </source>
</evidence>
<dbReference type="SUPFAM" id="SSF52490">
    <property type="entry name" value="Tubulin nucleotide-binding domain-like"/>
    <property type="match status" value="1"/>
</dbReference>
<dbReference type="RefSeq" id="XP_024333486.1">
    <property type="nucleotide sequence ID" value="XM_024477218.1"/>
</dbReference>
<protein>
    <recommendedName>
        <fullName evidence="10">Tubulin nucleotide-binding domain-like protein</fullName>
    </recommendedName>
</protein>
<organism evidence="8 9">
    <name type="scientific">Postia placenta MAD-698-R-SB12</name>
    <dbReference type="NCBI Taxonomy" id="670580"/>
    <lineage>
        <taxon>Eukaryota</taxon>
        <taxon>Fungi</taxon>
        <taxon>Dikarya</taxon>
        <taxon>Basidiomycota</taxon>
        <taxon>Agaricomycotina</taxon>
        <taxon>Agaricomycetes</taxon>
        <taxon>Polyporales</taxon>
        <taxon>Adustoporiaceae</taxon>
        <taxon>Rhodonia</taxon>
    </lineage>
</organism>
<evidence type="ECO:0000313" key="9">
    <source>
        <dbReference type="Proteomes" id="UP000194127"/>
    </source>
</evidence>
<dbReference type="STRING" id="670580.A0A1X6MKI0"/>
<evidence type="ECO:0000259" key="6">
    <source>
        <dbReference type="Pfam" id="PF10644"/>
    </source>
</evidence>
<comment type="function">
    <text evidence="1">Involved in the partitioning of the mitochondrial organelle and mitochondrial DNA (mtDNA) inheritance.</text>
</comment>
<dbReference type="Pfam" id="PF14881">
    <property type="entry name" value="Tubulin_3"/>
    <property type="match status" value="2"/>
</dbReference>
<dbReference type="GeneID" id="36322168"/>
<evidence type="ECO:0000313" key="8">
    <source>
        <dbReference type="EMBL" id="OSX56692.1"/>
    </source>
</evidence>
<evidence type="ECO:0000256" key="2">
    <source>
        <dbReference type="ARBA" id="ARBA00004173"/>
    </source>
</evidence>
<dbReference type="InterPro" id="IPR029209">
    <property type="entry name" value="DML1/Misato_tubulin"/>
</dbReference>
<proteinExistence type="inferred from homology"/>
<dbReference type="GO" id="GO:0005739">
    <property type="term" value="C:mitochondrion"/>
    <property type="evidence" value="ECO:0007669"/>
    <property type="project" value="UniProtKB-SubCell"/>
</dbReference>
<evidence type="ECO:0000256" key="5">
    <source>
        <dbReference type="SAM" id="MobiDB-lite"/>
    </source>
</evidence>
<dbReference type="Pfam" id="PF10644">
    <property type="entry name" value="Misat_Tub_SegII"/>
    <property type="match status" value="1"/>
</dbReference>
<dbReference type="InterPro" id="IPR036525">
    <property type="entry name" value="Tubulin/FtsZ_GTPase_sf"/>
</dbReference>
<dbReference type="AlphaFoldDB" id="A0A1X6MKI0"/>
<feature type="region of interest" description="Disordered" evidence="5">
    <location>
        <begin position="508"/>
        <end position="527"/>
    </location>
</feature>
<dbReference type="Proteomes" id="UP000194127">
    <property type="component" value="Unassembled WGS sequence"/>
</dbReference>
<feature type="domain" description="DML1/Misato tubulin" evidence="7">
    <location>
        <begin position="146"/>
        <end position="189"/>
    </location>
</feature>
<comment type="similarity">
    <text evidence="3">Belongs to the misato family.</text>
</comment>
<keyword evidence="9" id="KW-1185">Reference proteome</keyword>
<dbReference type="OrthoDB" id="271881at2759"/>